<gene>
    <name evidence="2" type="ORF">PPRIM_AZ9-3.1.T0050567</name>
</gene>
<reference evidence="2" key="1">
    <citation type="submission" date="2021-01" db="EMBL/GenBank/DDBJ databases">
        <authorList>
            <consortium name="Genoscope - CEA"/>
            <person name="William W."/>
        </authorList>
    </citation>
    <scope>NUCLEOTIDE SEQUENCE</scope>
</reference>
<comment type="caution">
    <text evidence="2">The sequence shown here is derived from an EMBL/GenBank/DDBJ whole genome shotgun (WGS) entry which is preliminary data.</text>
</comment>
<proteinExistence type="predicted"/>
<organism evidence="2 3">
    <name type="scientific">Paramecium primaurelia</name>
    <dbReference type="NCBI Taxonomy" id="5886"/>
    <lineage>
        <taxon>Eukaryota</taxon>
        <taxon>Sar</taxon>
        <taxon>Alveolata</taxon>
        <taxon>Ciliophora</taxon>
        <taxon>Intramacronucleata</taxon>
        <taxon>Oligohymenophorea</taxon>
        <taxon>Peniculida</taxon>
        <taxon>Parameciidae</taxon>
        <taxon>Paramecium</taxon>
    </lineage>
</organism>
<sequence>MLQKVPSQISLGVGSYSSKRFDDKLKIKNGDFKIAGFKIYISNNKICGIGIIYQNKANGRKIIFTDTSQNQKYSALYEFKIPSNDYIQVIFGYCDDDQLNQLGIITYSGKQEIFGIDKGTKFNYMFMGYTFSGCSGIFRQGSIESLNFQVLKLPKDYVFHNLSPLFDILYPNILEENTQNSEQSDQNTLNLSELSDQSVENASEIIDYQSTNQEQISQSNDIKKKEYSEFDLQQVNVERRPQQQQFIYGPNYNRNPQRNGFDPSVRQIRAGIIIGEIIVKLILRH</sequence>
<evidence type="ECO:0000259" key="1">
    <source>
        <dbReference type="Pfam" id="PF01419"/>
    </source>
</evidence>
<dbReference type="EMBL" id="CAJJDM010000002">
    <property type="protein sequence ID" value="CAD8043912.1"/>
    <property type="molecule type" value="Genomic_DNA"/>
</dbReference>
<dbReference type="Proteomes" id="UP000688137">
    <property type="component" value="Unassembled WGS sequence"/>
</dbReference>
<feature type="domain" description="Jacalin-type lectin" evidence="1">
    <location>
        <begin position="34"/>
        <end position="145"/>
    </location>
</feature>
<evidence type="ECO:0000313" key="3">
    <source>
        <dbReference type="Proteomes" id="UP000688137"/>
    </source>
</evidence>
<dbReference type="AlphaFoldDB" id="A0A8S1JN92"/>
<dbReference type="InterPro" id="IPR001229">
    <property type="entry name" value="Jacalin-like_lectin_dom"/>
</dbReference>
<name>A0A8S1JN92_PARPR</name>
<evidence type="ECO:0000313" key="2">
    <source>
        <dbReference type="EMBL" id="CAD8043912.1"/>
    </source>
</evidence>
<dbReference type="Pfam" id="PF01419">
    <property type="entry name" value="Jacalin"/>
    <property type="match status" value="1"/>
</dbReference>
<accession>A0A8S1JN92</accession>
<protein>
    <recommendedName>
        <fullName evidence="1">Jacalin-type lectin domain-containing protein</fullName>
    </recommendedName>
</protein>
<keyword evidence="3" id="KW-1185">Reference proteome</keyword>